<protein>
    <submittedName>
        <fullName evidence="1">Uncharacterized protein</fullName>
    </submittedName>
</protein>
<evidence type="ECO:0000313" key="1">
    <source>
        <dbReference type="EMBL" id="KAK3943216.1"/>
    </source>
</evidence>
<proteinExistence type="predicted"/>
<organism evidence="1 2">
    <name type="scientific">Diplogelasinospora grovesii</name>
    <dbReference type="NCBI Taxonomy" id="303347"/>
    <lineage>
        <taxon>Eukaryota</taxon>
        <taxon>Fungi</taxon>
        <taxon>Dikarya</taxon>
        <taxon>Ascomycota</taxon>
        <taxon>Pezizomycotina</taxon>
        <taxon>Sordariomycetes</taxon>
        <taxon>Sordariomycetidae</taxon>
        <taxon>Sordariales</taxon>
        <taxon>Diplogelasinosporaceae</taxon>
        <taxon>Diplogelasinospora</taxon>
    </lineage>
</organism>
<keyword evidence="2" id="KW-1185">Reference proteome</keyword>
<reference evidence="2" key="1">
    <citation type="journal article" date="2023" name="Mol. Phylogenet. Evol.">
        <title>Genome-scale phylogeny and comparative genomics of the fungal order Sordariales.</title>
        <authorList>
            <person name="Hensen N."/>
            <person name="Bonometti L."/>
            <person name="Westerberg I."/>
            <person name="Brannstrom I.O."/>
            <person name="Guillou S."/>
            <person name="Cros-Aarteil S."/>
            <person name="Calhoun S."/>
            <person name="Haridas S."/>
            <person name="Kuo A."/>
            <person name="Mondo S."/>
            <person name="Pangilinan J."/>
            <person name="Riley R."/>
            <person name="LaButti K."/>
            <person name="Andreopoulos B."/>
            <person name="Lipzen A."/>
            <person name="Chen C."/>
            <person name="Yan M."/>
            <person name="Daum C."/>
            <person name="Ng V."/>
            <person name="Clum A."/>
            <person name="Steindorff A."/>
            <person name="Ohm R.A."/>
            <person name="Martin F."/>
            <person name="Silar P."/>
            <person name="Natvig D.O."/>
            <person name="Lalanne C."/>
            <person name="Gautier V."/>
            <person name="Ament-Velasquez S.L."/>
            <person name="Kruys A."/>
            <person name="Hutchinson M.I."/>
            <person name="Powell A.J."/>
            <person name="Barry K."/>
            <person name="Miller A.N."/>
            <person name="Grigoriev I.V."/>
            <person name="Debuchy R."/>
            <person name="Gladieux P."/>
            <person name="Hiltunen Thoren M."/>
            <person name="Johannesson H."/>
        </authorList>
    </citation>
    <scope>NUCLEOTIDE SEQUENCE [LARGE SCALE GENOMIC DNA]</scope>
    <source>
        <strain evidence="2">CBS 340.73</strain>
    </source>
</reference>
<dbReference type="EMBL" id="MU853767">
    <property type="protein sequence ID" value="KAK3943216.1"/>
    <property type="molecule type" value="Genomic_DNA"/>
</dbReference>
<sequence>MCILALAFSSAVTANPVALPDATPTPPPLAAPSPTSACTTYLTEYIPGFTGAFTPEVVFTVYTTTDTVYTRVPCNGCSLSITTKLSPFYGGVGPEEIITSITTAQEALNITSTICSPSPTDPAISPGRQIPRDDQTVENVTVSDCTYTKKVPLPLVIMSDDDNVKTVTAWTATETSTSHIDCSGCKHVAVSTIDLLHPGPVLHFTSTTTTTPTGNTGVTMYKCLKTPSIVTPSGMRTLPIEPTMTHIRQ</sequence>
<gene>
    <name evidence="1" type="ORF">QBC46DRAFT_307526</name>
</gene>
<comment type="caution">
    <text evidence="1">The sequence shown here is derived from an EMBL/GenBank/DDBJ whole genome shotgun (WGS) entry which is preliminary data.</text>
</comment>
<evidence type="ECO:0000313" key="2">
    <source>
        <dbReference type="Proteomes" id="UP001303473"/>
    </source>
</evidence>
<name>A0AAN6NCE5_9PEZI</name>
<dbReference type="AlphaFoldDB" id="A0AAN6NCE5"/>
<dbReference type="Proteomes" id="UP001303473">
    <property type="component" value="Unassembled WGS sequence"/>
</dbReference>
<accession>A0AAN6NCE5</accession>